<reference evidence="5" key="1">
    <citation type="submission" date="2016-10" db="EMBL/GenBank/DDBJ databases">
        <authorList>
            <person name="Varghese N."/>
            <person name="Submissions S."/>
        </authorList>
    </citation>
    <scope>NUCLEOTIDE SEQUENCE [LARGE SCALE GENOMIC DNA]</scope>
    <source>
        <strain evidence="5">DSM 16477</strain>
    </source>
</reference>
<proteinExistence type="predicted"/>
<organism evidence="4 5">
    <name type="scientific">Sulfitobacter delicatus</name>
    <dbReference type="NCBI Taxonomy" id="218672"/>
    <lineage>
        <taxon>Bacteria</taxon>
        <taxon>Pseudomonadati</taxon>
        <taxon>Pseudomonadota</taxon>
        <taxon>Alphaproteobacteria</taxon>
        <taxon>Rhodobacterales</taxon>
        <taxon>Roseobacteraceae</taxon>
        <taxon>Sulfitobacter</taxon>
    </lineage>
</organism>
<dbReference type="PROSITE" id="PS50110">
    <property type="entry name" value="RESPONSE_REGULATORY"/>
    <property type="match status" value="1"/>
</dbReference>
<dbReference type="EMBL" id="FNBP01000010">
    <property type="protein sequence ID" value="SDG65926.1"/>
    <property type="molecule type" value="Genomic_DNA"/>
</dbReference>
<name>A0A1G7W1T5_9RHOB</name>
<evidence type="ECO:0000259" key="3">
    <source>
        <dbReference type="PROSITE" id="PS50110"/>
    </source>
</evidence>
<keyword evidence="1 2" id="KW-0597">Phosphoprotein</keyword>
<dbReference type="SMART" id="SM00448">
    <property type="entry name" value="REC"/>
    <property type="match status" value="1"/>
</dbReference>
<protein>
    <submittedName>
        <fullName evidence="4">Response regulator receiver domain-containing protein</fullName>
    </submittedName>
</protein>
<evidence type="ECO:0000313" key="4">
    <source>
        <dbReference type="EMBL" id="SDG65926.1"/>
    </source>
</evidence>
<dbReference type="InterPro" id="IPR001789">
    <property type="entry name" value="Sig_transdc_resp-reg_receiver"/>
</dbReference>
<evidence type="ECO:0000313" key="5">
    <source>
        <dbReference type="Proteomes" id="UP000199399"/>
    </source>
</evidence>
<dbReference type="STRING" id="218672.SAMN04489759_11033"/>
<sequence length="141" mass="15829">MQQQTITPKAGRDGTCLIVEDSEFDREKLRRILARAYGGMRIEFAPSIEAARRALESGDKALILLDNNLPDGLGANFALELACDDRHAETPVIMVSDWPSPFMWEKAASAGVLYVVNKSEFDARYIEAALRQFKGRKRRVN</sequence>
<keyword evidence="5" id="KW-1185">Reference proteome</keyword>
<dbReference type="Gene3D" id="3.40.50.2300">
    <property type="match status" value="1"/>
</dbReference>
<dbReference type="PANTHER" id="PTHR44591:SF24">
    <property type="entry name" value="PROTEIN-GLUTAMATE METHYLESTERASE_PROTEIN-GLUTAMINE GLUTAMINASE 1"/>
    <property type="match status" value="1"/>
</dbReference>
<dbReference type="OrthoDB" id="9789181at2"/>
<dbReference type="InterPro" id="IPR050595">
    <property type="entry name" value="Bact_response_regulator"/>
</dbReference>
<dbReference type="GO" id="GO:0000160">
    <property type="term" value="P:phosphorelay signal transduction system"/>
    <property type="evidence" value="ECO:0007669"/>
    <property type="project" value="InterPro"/>
</dbReference>
<dbReference type="PANTHER" id="PTHR44591">
    <property type="entry name" value="STRESS RESPONSE REGULATOR PROTEIN 1"/>
    <property type="match status" value="1"/>
</dbReference>
<gene>
    <name evidence="4" type="ORF">SAMN04489759_11033</name>
</gene>
<evidence type="ECO:0000256" key="2">
    <source>
        <dbReference type="PROSITE-ProRule" id="PRU00169"/>
    </source>
</evidence>
<accession>A0A1G7W1T5</accession>
<dbReference type="RefSeq" id="WP_093743594.1">
    <property type="nucleotide sequence ID" value="NZ_FNBP01000010.1"/>
</dbReference>
<feature type="domain" description="Response regulatory" evidence="3">
    <location>
        <begin position="15"/>
        <end position="133"/>
    </location>
</feature>
<evidence type="ECO:0000256" key="1">
    <source>
        <dbReference type="ARBA" id="ARBA00022553"/>
    </source>
</evidence>
<dbReference type="Pfam" id="PF00072">
    <property type="entry name" value="Response_reg"/>
    <property type="match status" value="1"/>
</dbReference>
<dbReference type="SUPFAM" id="SSF52172">
    <property type="entry name" value="CheY-like"/>
    <property type="match status" value="1"/>
</dbReference>
<dbReference type="CDD" id="cd00156">
    <property type="entry name" value="REC"/>
    <property type="match status" value="1"/>
</dbReference>
<dbReference type="AlphaFoldDB" id="A0A1G7W1T5"/>
<dbReference type="Proteomes" id="UP000199399">
    <property type="component" value="Unassembled WGS sequence"/>
</dbReference>
<dbReference type="InterPro" id="IPR011006">
    <property type="entry name" value="CheY-like_superfamily"/>
</dbReference>
<feature type="modified residue" description="4-aspartylphosphate" evidence="2">
    <location>
        <position position="66"/>
    </location>
</feature>